<evidence type="ECO:0000256" key="15">
    <source>
        <dbReference type="ARBA" id="ARBA00033028"/>
    </source>
</evidence>
<evidence type="ECO:0000256" key="18">
    <source>
        <dbReference type="SAM" id="SignalP"/>
    </source>
</evidence>
<dbReference type="RefSeq" id="WP_104738008.1">
    <property type="nucleotide sequence ID" value="NZ_BMHR01000007.1"/>
</dbReference>
<evidence type="ECO:0000256" key="13">
    <source>
        <dbReference type="ARBA" id="ARBA00030948"/>
    </source>
</evidence>
<proteinExistence type="inferred from homology"/>
<keyword evidence="11 16" id="KW-0472">Membrane</keyword>
<evidence type="ECO:0000256" key="6">
    <source>
        <dbReference type="ARBA" id="ARBA00022519"/>
    </source>
</evidence>
<keyword evidence="8 16" id="KW-0442">Lipid degradation</keyword>
<evidence type="ECO:0000256" key="10">
    <source>
        <dbReference type="ARBA" id="ARBA00023098"/>
    </source>
</evidence>
<evidence type="ECO:0000256" key="8">
    <source>
        <dbReference type="ARBA" id="ARBA00022963"/>
    </source>
</evidence>
<evidence type="ECO:0000256" key="14">
    <source>
        <dbReference type="ARBA" id="ARBA00031542"/>
    </source>
</evidence>
<dbReference type="InterPro" id="IPR004961">
    <property type="entry name" value="Lipase_chaperone"/>
</dbReference>
<evidence type="ECO:0000256" key="2">
    <source>
        <dbReference type="ARBA" id="ARBA00004383"/>
    </source>
</evidence>
<sequence>MKALAYLPLLAAALLLGWQLSQNAQEQVVETAGSPVASNPTTPSDSVPASLLRSAPAPAALPAAPSLRGTDVDGRLQANPDGSLLVSDQLRHLFDYYLSTAGEQPRADIILQLQQLITDSLSDPARSQALDLLQRYLEYQQRLVELEQRFPVAADLDALWPRQDAVQRLRAELFSAEEHQAFFAGEELYNRFTLERLAIVRNPDLSDADKAYEVEALRERLPEDLQALLVPQIHQDLRQQTSALRAQGASESEVRALRLSLVGPEATERLETLDQQRAAWQQRLNDFNRERDAILSQPGLADSDRANAVQTLLEERFDATERLRVSALAPSAQSR</sequence>
<comment type="function">
    <text evidence="1 16">May be involved in the folding of the extracellular lipase during its passage through the periplasm.</text>
</comment>
<keyword evidence="6 16" id="KW-0997">Cell inner membrane</keyword>
<keyword evidence="20" id="KW-1185">Reference proteome</keyword>
<comment type="caution">
    <text evidence="19">The sequence shown here is derived from an EMBL/GenBank/DDBJ whole genome shotgun (WGS) entry which is preliminary data.</text>
</comment>
<organism evidence="19 20">
    <name type="scientific">Halopseudomonas oceani</name>
    <dbReference type="NCBI Taxonomy" id="1708783"/>
    <lineage>
        <taxon>Bacteria</taxon>
        <taxon>Pseudomonadati</taxon>
        <taxon>Pseudomonadota</taxon>
        <taxon>Gammaproteobacteria</taxon>
        <taxon>Pseudomonadales</taxon>
        <taxon>Pseudomonadaceae</taxon>
        <taxon>Halopseudomonas</taxon>
    </lineage>
</organism>
<feature type="signal peptide" evidence="18">
    <location>
        <begin position="1"/>
        <end position="24"/>
    </location>
</feature>
<feature type="chain" id="PRO_5015171314" description="Lipase chaperone" evidence="18">
    <location>
        <begin position="25"/>
        <end position="335"/>
    </location>
</feature>
<keyword evidence="5 16" id="KW-1003">Cell membrane</keyword>
<name>A0A2P4EVN0_9GAMM</name>
<feature type="region of interest" description="Disordered" evidence="17">
    <location>
        <begin position="31"/>
        <end position="50"/>
    </location>
</feature>
<dbReference type="NCBIfam" id="NF002334">
    <property type="entry name" value="PRK01294.1-2"/>
    <property type="match status" value="1"/>
</dbReference>
<dbReference type="EMBL" id="PPSK01000006">
    <property type="protein sequence ID" value="POB03687.1"/>
    <property type="molecule type" value="Genomic_DNA"/>
</dbReference>
<keyword evidence="7 16" id="KW-0812">Transmembrane</keyword>
<evidence type="ECO:0000256" key="1">
    <source>
        <dbReference type="ARBA" id="ARBA00003280"/>
    </source>
</evidence>
<evidence type="ECO:0000256" key="5">
    <source>
        <dbReference type="ARBA" id="ARBA00022475"/>
    </source>
</evidence>
<evidence type="ECO:0000256" key="3">
    <source>
        <dbReference type="ARBA" id="ARBA00010358"/>
    </source>
</evidence>
<dbReference type="OrthoDB" id="7025807at2"/>
<keyword evidence="18" id="KW-0732">Signal</keyword>
<evidence type="ECO:0000256" key="17">
    <source>
        <dbReference type="SAM" id="MobiDB-lite"/>
    </source>
</evidence>
<dbReference type="GO" id="GO:0005886">
    <property type="term" value="C:plasma membrane"/>
    <property type="evidence" value="ECO:0007669"/>
    <property type="project" value="UniProtKB-SubCell"/>
</dbReference>
<dbReference type="Proteomes" id="UP000243451">
    <property type="component" value="Unassembled WGS sequence"/>
</dbReference>
<evidence type="ECO:0000256" key="4">
    <source>
        <dbReference type="ARBA" id="ARBA00019692"/>
    </source>
</evidence>
<evidence type="ECO:0000256" key="7">
    <source>
        <dbReference type="ARBA" id="ARBA00022692"/>
    </source>
</evidence>
<keyword evidence="9 16" id="KW-1133">Transmembrane helix</keyword>
<protein>
    <recommendedName>
        <fullName evidence="4 16">Lipase chaperone</fullName>
    </recommendedName>
    <alternativeName>
        <fullName evidence="16">Lipase activator protein</fullName>
    </alternativeName>
    <alternativeName>
        <fullName evidence="15 16">Lipase foldase</fullName>
    </alternativeName>
    <alternativeName>
        <fullName evidence="13 16">Lipase helper protein</fullName>
    </alternativeName>
    <alternativeName>
        <fullName evidence="14 16">Lipase modulator</fullName>
    </alternativeName>
</protein>
<dbReference type="SUPFAM" id="SSF158855">
    <property type="entry name" value="Lipase chaperone-like"/>
    <property type="match status" value="1"/>
</dbReference>
<evidence type="ECO:0000256" key="9">
    <source>
        <dbReference type="ARBA" id="ARBA00022989"/>
    </source>
</evidence>
<reference evidence="19 20" key="1">
    <citation type="submission" date="2018-01" db="EMBL/GenBank/DDBJ databases">
        <title>Draft genome of the type strain Pseudomonas oceani DSM 100277 isolated from the deep water in Okinawa trough, northwestern Pacific Ocean.</title>
        <authorList>
            <person name="Gomila M."/>
            <person name="Mulet M."/>
            <person name="Garcia-Valdes E."/>
            <person name="Lalucat J."/>
        </authorList>
    </citation>
    <scope>NUCLEOTIDE SEQUENCE [LARGE SCALE GENOMIC DNA]</scope>
    <source>
        <strain evidence="19 20">DSM 100277</strain>
    </source>
</reference>
<evidence type="ECO:0000256" key="12">
    <source>
        <dbReference type="ARBA" id="ARBA00023186"/>
    </source>
</evidence>
<accession>A0A2P4EVN0</accession>
<dbReference type="GO" id="GO:0051082">
    <property type="term" value="F:unfolded protein binding"/>
    <property type="evidence" value="ECO:0007669"/>
    <property type="project" value="UniProtKB-UniRule"/>
</dbReference>
<comment type="similarity">
    <text evidence="3 16">Belongs to the lipase chaperone family.</text>
</comment>
<dbReference type="GO" id="GO:0006457">
    <property type="term" value="P:protein folding"/>
    <property type="evidence" value="ECO:0007669"/>
    <property type="project" value="UniProtKB-UniRule"/>
</dbReference>
<evidence type="ECO:0000256" key="16">
    <source>
        <dbReference type="HAMAP-Rule" id="MF_00790"/>
    </source>
</evidence>
<keyword evidence="12 16" id="KW-0143">Chaperone</keyword>
<evidence type="ECO:0000313" key="20">
    <source>
        <dbReference type="Proteomes" id="UP000243451"/>
    </source>
</evidence>
<dbReference type="Pfam" id="PF03280">
    <property type="entry name" value="Lipase_chap"/>
    <property type="match status" value="1"/>
</dbReference>
<comment type="subcellular location">
    <subcellularLocation>
        <location evidence="2">Cell inner membrane</location>
        <topology evidence="2">Single-pass membrane protein</topology>
        <orientation evidence="2">Periplasmic side</orientation>
    </subcellularLocation>
</comment>
<dbReference type="HAMAP" id="MF_00790">
    <property type="entry name" value="Lipase_chap"/>
    <property type="match status" value="1"/>
</dbReference>
<dbReference type="AlphaFoldDB" id="A0A2P4EVN0"/>
<evidence type="ECO:0000256" key="11">
    <source>
        <dbReference type="ARBA" id="ARBA00023136"/>
    </source>
</evidence>
<evidence type="ECO:0000313" key="19">
    <source>
        <dbReference type="EMBL" id="POB03687.1"/>
    </source>
</evidence>
<gene>
    <name evidence="16" type="primary">lifO</name>
    <name evidence="19" type="ORF">C1949_08240</name>
</gene>
<keyword evidence="10 16" id="KW-0443">Lipid metabolism</keyword>
<dbReference type="GO" id="GO:0016042">
    <property type="term" value="P:lipid catabolic process"/>
    <property type="evidence" value="ECO:0007669"/>
    <property type="project" value="UniProtKB-UniRule"/>
</dbReference>
<feature type="compositionally biased region" description="Polar residues" evidence="17">
    <location>
        <begin position="36"/>
        <end position="47"/>
    </location>
</feature>